<feature type="compositionally biased region" description="Low complexity" evidence="1">
    <location>
        <begin position="229"/>
        <end position="243"/>
    </location>
</feature>
<dbReference type="OMA" id="TMGNFYA"/>
<dbReference type="InterPro" id="IPR050187">
    <property type="entry name" value="Lipid_Phosphate_FormReg"/>
</dbReference>
<dbReference type="GO" id="GO:0001727">
    <property type="term" value="F:lipid kinase activity"/>
    <property type="evidence" value="ECO:0007669"/>
    <property type="project" value="TreeGrafter"/>
</dbReference>
<dbReference type="EMBL" id="KB467942">
    <property type="protein sequence ID" value="PCH38047.1"/>
    <property type="molecule type" value="Genomic_DNA"/>
</dbReference>
<dbReference type="PANTHER" id="PTHR12358:SF31">
    <property type="entry name" value="ACYLGLYCEROL KINASE, MITOCHONDRIAL"/>
    <property type="match status" value="1"/>
</dbReference>
<dbReference type="Pfam" id="PF00781">
    <property type="entry name" value="DAGK_cat"/>
    <property type="match status" value="1"/>
</dbReference>
<evidence type="ECO:0000256" key="1">
    <source>
        <dbReference type="SAM" id="MobiDB-lite"/>
    </source>
</evidence>
<feature type="compositionally biased region" description="Polar residues" evidence="1">
    <location>
        <begin position="244"/>
        <end position="271"/>
    </location>
</feature>
<dbReference type="Proteomes" id="UP000218811">
    <property type="component" value="Unassembled WGS sequence"/>
</dbReference>
<evidence type="ECO:0000313" key="3">
    <source>
        <dbReference type="EMBL" id="PCH38047.1"/>
    </source>
</evidence>
<dbReference type="SMART" id="SM00046">
    <property type="entry name" value="DAGKc"/>
    <property type="match status" value="1"/>
</dbReference>
<dbReference type="InterPro" id="IPR017438">
    <property type="entry name" value="ATP-NAD_kinase_N"/>
</dbReference>
<dbReference type="Gene3D" id="3.40.50.10330">
    <property type="entry name" value="Probable inorganic polyphosphate/atp-NAD kinase, domain 1"/>
    <property type="match status" value="1"/>
</dbReference>
<keyword evidence="4" id="KW-1185">Reference proteome</keyword>
<reference evidence="3 4" key="1">
    <citation type="journal article" date="2012" name="Science">
        <title>The Paleozoic origin of enzymatic lignin decomposition reconstructed from 31 fungal genomes.</title>
        <authorList>
            <person name="Floudas D."/>
            <person name="Binder M."/>
            <person name="Riley R."/>
            <person name="Barry K."/>
            <person name="Blanchette R.A."/>
            <person name="Henrissat B."/>
            <person name="Martinez A.T."/>
            <person name="Otillar R."/>
            <person name="Spatafora J.W."/>
            <person name="Yadav J.S."/>
            <person name="Aerts A."/>
            <person name="Benoit I."/>
            <person name="Boyd A."/>
            <person name="Carlson A."/>
            <person name="Copeland A."/>
            <person name="Coutinho P.M."/>
            <person name="de Vries R.P."/>
            <person name="Ferreira P."/>
            <person name="Findley K."/>
            <person name="Foster B."/>
            <person name="Gaskell J."/>
            <person name="Glotzer D."/>
            <person name="Gorecki P."/>
            <person name="Heitman J."/>
            <person name="Hesse C."/>
            <person name="Hori C."/>
            <person name="Igarashi K."/>
            <person name="Jurgens J.A."/>
            <person name="Kallen N."/>
            <person name="Kersten P."/>
            <person name="Kohler A."/>
            <person name="Kuees U."/>
            <person name="Kumar T.K.A."/>
            <person name="Kuo A."/>
            <person name="LaButti K."/>
            <person name="Larrondo L.F."/>
            <person name="Lindquist E."/>
            <person name="Ling A."/>
            <person name="Lombard V."/>
            <person name="Lucas S."/>
            <person name="Lundell T."/>
            <person name="Martin R."/>
            <person name="McLaughlin D.J."/>
            <person name="Morgenstern I."/>
            <person name="Morin E."/>
            <person name="Murat C."/>
            <person name="Nagy L.G."/>
            <person name="Nolan M."/>
            <person name="Ohm R.A."/>
            <person name="Patyshakuliyeva A."/>
            <person name="Rokas A."/>
            <person name="Ruiz-Duenas F.J."/>
            <person name="Sabat G."/>
            <person name="Salamov A."/>
            <person name="Samejima M."/>
            <person name="Schmutz J."/>
            <person name="Slot J.C."/>
            <person name="St John F."/>
            <person name="Stenlid J."/>
            <person name="Sun H."/>
            <person name="Sun S."/>
            <person name="Syed K."/>
            <person name="Tsang A."/>
            <person name="Wiebenga A."/>
            <person name="Young D."/>
            <person name="Pisabarro A."/>
            <person name="Eastwood D.C."/>
            <person name="Martin F."/>
            <person name="Cullen D."/>
            <person name="Grigoriev I.V."/>
            <person name="Hibbett D.S."/>
        </authorList>
    </citation>
    <scope>NUCLEOTIDE SEQUENCE [LARGE SCALE GENOMIC DNA]</scope>
    <source>
        <strain evidence="3 4">MD-104</strain>
    </source>
</reference>
<feature type="region of interest" description="Disordered" evidence="1">
    <location>
        <begin position="211"/>
        <end position="275"/>
    </location>
</feature>
<dbReference type="GO" id="GO:0016020">
    <property type="term" value="C:membrane"/>
    <property type="evidence" value="ECO:0007669"/>
    <property type="project" value="TreeGrafter"/>
</dbReference>
<gene>
    <name evidence="3" type="ORF">WOLCODRAFT_23046</name>
</gene>
<dbReference type="GO" id="GO:0016773">
    <property type="term" value="F:phosphotransferase activity, alcohol group as acceptor"/>
    <property type="evidence" value="ECO:0007669"/>
    <property type="project" value="UniProtKB-ARBA"/>
</dbReference>
<dbReference type="AlphaFoldDB" id="A0A2H3JPU9"/>
<dbReference type="InterPro" id="IPR001206">
    <property type="entry name" value="Diacylglycerol_kinase_cat_dom"/>
</dbReference>
<feature type="compositionally biased region" description="Basic residues" evidence="1">
    <location>
        <begin position="211"/>
        <end position="224"/>
    </location>
</feature>
<feature type="domain" description="DAGKc" evidence="2">
    <location>
        <begin position="9"/>
        <end position="150"/>
    </location>
</feature>
<sequence length="404" mass="44558">MDAAYAGIKRQRKLKVLVNPKSGPGNAISHYNQRVEPVFHAARCVVDSTFTSYPGHAQELMRDLDLDQYDAVVVVAGDGLIHEVINGFAEHDDIERAFRIPIAAIAGGSGNGMALNILGIQDGYDVSAGALNAVKGRPMHIDLCSLKQDNKKIWTFMSQTVGLFANLDIGTEWLRFLGSSRFPIGFVIEVIKNKRCPVKLTMKVVESDKKRMVHKAHASQRKAKAQYASGSSEISSPISLSSSHMTDNESFVMPSTSGPSARSDAKSSSPLSAPDSDGWVTFERPLSYVYAGKCPYVSVDLLQFPVALANDGLIDVVAQEITRRKLMLDAMDGSEYGRQYWIETQHYYKVTAYRVEPLSPKGCLAVDGEEYPFRTFEVECHRDIATVLSPYGFFKADFQIPDAQ</sequence>
<dbReference type="STRING" id="742152.A0A2H3JPU9"/>
<dbReference type="PROSITE" id="PS50146">
    <property type="entry name" value="DAGK"/>
    <property type="match status" value="1"/>
</dbReference>
<dbReference type="CDD" id="cd01653">
    <property type="entry name" value="GATase1"/>
    <property type="match status" value="1"/>
</dbReference>
<dbReference type="PANTHER" id="PTHR12358">
    <property type="entry name" value="SPHINGOSINE KINASE"/>
    <property type="match status" value="1"/>
</dbReference>
<organism evidence="3 4">
    <name type="scientific">Wolfiporia cocos (strain MD-104)</name>
    <name type="common">Brown rot fungus</name>
    <dbReference type="NCBI Taxonomy" id="742152"/>
    <lineage>
        <taxon>Eukaryota</taxon>
        <taxon>Fungi</taxon>
        <taxon>Dikarya</taxon>
        <taxon>Basidiomycota</taxon>
        <taxon>Agaricomycotina</taxon>
        <taxon>Agaricomycetes</taxon>
        <taxon>Polyporales</taxon>
        <taxon>Phaeolaceae</taxon>
        <taxon>Wolfiporia</taxon>
    </lineage>
</organism>
<evidence type="ECO:0000259" key="2">
    <source>
        <dbReference type="PROSITE" id="PS50146"/>
    </source>
</evidence>
<evidence type="ECO:0000313" key="4">
    <source>
        <dbReference type="Proteomes" id="UP000218811"/>
    </source>
</evidence>
<dbReference type="SUPFAM" id="SSF111331">
    <property type="entry name" value="NAD kinase/diacylglycerol kinase-like"/>
    <property type="match status" value="1"/>
</dbReference>
<dbReference type="GO" id="GO:0005737">
    <property type="term" value="C:cytoplasm"/>
    <property type="evidence" value="ECO:0007669"/>
    <property type="project" value="TreeGrafter"/>
</dbReference>
<dbReference type="GO" id="GO:0046512">
    <property type="term" value="P:sphingosine biosynthetic process"/>
    <property type="evidence" value="ECO:0007669"/>
    <property type="project" value="TreeGrafter"/>
</dbReference>
<protein>
    <recommendedName>
        <fullName evidence="2">DAGKc domain-containing protein</fullName>
    </recommendedName>
</protein>
<name>A0A2H3JPU9_WOLCO</name>
<dbReference type="InterPro" id="IPR016064">
    <property type="entry name" value="NAD/diacylglycerol_kinase_sf"/>
</dbReference>
<proteinExistence type="predicted"/>
<accession>A0A2H3JPU9</accession>
<dbReference type="Gene3D" id="2.60.200.40">
    <property type="match status" value="1"/>
</dbReference>
<dbReference type="OrthoDB" id="3853857at2759"/>